<name>A0A2P5CS74_PARAD</name>
<sequence>KQLNWLRKTQRLIVVALGMELGSIRMEEVQILYDCTSTGLLDDKKLLKRKGLSNRLTLKTPAFKLP</sequence>
<feature type="non-terminal residue" evidence="1">
    <location>
        <position position="1"/>
    </location>
</feature>
<reference evidence="2" key="1">
    <citation type="submission" date="2016-06" db="EMBL/GenBank/DDBJ databases">
        <title>Parallel loss of symbiosis genes in relatives of nitrogen-fixing non-legume Parasponia.</title>
        <authorList>
            <person name="Van Velzen R."/>
            <person name="Holmer R."/>
            <person name="Bu F."/>
            <person name="Rutten L."/>
            <person name="Van Zeijl A."/>
            <person name="Liu W."/>
            <person name="Santuari L."/>
            <person name="Cao Q."/>
            <person name="Sharma T."/>
            <person name="Shen D."/>
            <person name="Roswanjaya Y."/>
            <person name="Wardhani T."/>
            <person name="Kalhor M.S."/>
            <person name="Jansen J."/>
            <person name="Van den Hoogen J."/>
            <person name="Gungor B."/>
            <person name="Hartog M."/>
            <person name="Hontelez J."/>
            <person name="Verver J."/>
            <person name="Yang W.-C."/>
            <person name="Schijlen E."/>
            <person name="Repin R."/>
            <person name="Schilthuizen M."/>
            <person name="Schranz E."/>
            <person name="Heidstra R."/>
            <person name="Miyata K."/>
            <person name="Fedorova E."/>
            <person name="Kohlen W."/>
            <person name="Bisseling T."/>
            <person name="Smit S."/>
            <person name="Geurts R."/>
        </authorList>
    </citation>
    <scope>NUCLEOTIDE SEQUENCE [LARGE SCALE GENOMIC DNA]</scope>
    <source>
        <strain evidence="2">cv. WU1-14</strain>
    </source>
</reference>
<dbReference type="Proteomes" id="UP000237105">
    <property type="component" value="Unassembled WGS sequence"/>
</dbReference>
<evidence type="ECO:0000313" key="2">
    <source>
        <dbReference type="Proteomes" id="UP000237105"/>
    </source>
</evidence>
<dbReference type="AlphaFoldDB" id="A0A2P5CS74"/>
<evidence type="ECO:0000313" key="1">
    <source>
        <dbReference type="EMBL" id="PON63871.1"/>
    </source>
</evidence>
<protein>
    <submittedName>
        <fullName evidence="1">Uncharacterized protein</fullName>
    </submittedName>
</protein>
<comment type="caution">
    <text evidence="1">The sequence shown here is derived from an EMBL/GenBank/DDBJ whole genome shotgun (WGS) entry which is preliminary data.</text>
</comment>
<organism evidence="1 2">
    <name type="scientific">Parasponia andersonii</name>
    <name type="common">Sponia andersonii</name>
    <dbReference type="NCBI Taxonomy" id="3476"/>
    <lineage>
        <taxon>Eukaryota</taxon>
        <taxon>Viridiplantae</taxon>
        <taxon>Streptophyta</taxon>
        <taxon>Embryophyta</taxon>
        <taxon>Tracheophyta</taxon>
        <taxon>Spermatophyta</taxon>
        <taxon>Magnoliopsida</taxon>
        <taxon>eudicotyledons</taxon>
        <taxon>Gunneridae</taxon>
        <taxon>Pentapetalae</taxon>
        <taxon>rosids</taxon>
        <taxon>fabids</taxon>
        <taxon>Rosales</taxon>
        <taxon>Cannabaceae</taxon>
        <taxon>Parasponia</taxon>
    </lineage>
</organism>
<keyword evidence="2" id="KW-1185">Reference proteome</keyword>
<dbReference type="EMBL" id="JXTB01000100">
    <property type="protein sequence ID" value="PON63871.1"/>
    <property type="molecule type" value="Genomic_DNA"/>
</dbReference>
<proteinExistence type="predicted"/>
<gene>
    <name evidence="1" type="ORF">PanWU01x14_128480</name>
</gene>
<accession>A0A2P5CS74</accession>